<dbReference type="EMBL" id="JAVRIA010000005">
    <property type="protein sequence ID" value="MDT0558982.1"/>
    <property type="molecule type" value="Genomic_DNA"/>
</dbReference>
<feature type="domain" description="STAS" evidence="1">
    <location>
        <begin position="12"/>
        <end position="93"/>
    </location>
</feature>
<name>A0ABU2YLF7_9FLAO</name>
<organism evidence="2 3">
    <name type="scientific">Microcosmobacter mediterraneus</name>
    <dbReference type="NCBI Taxonomy" id="3075607"/>
    <lineage>
        <taxon>Bacteria</taxon>
        <taxon>Pseudomonadati</taxon>
        <taxon>Bacteroidota</taxon>
        <taxon>Flavobacteriia</taxon>
        <taxon>Flavobacteriales</taxon>
        <taxon>Flavobacteriaceae</taxon>
        <taxon>Microcosmobacter</taxon>
    </lineage>
</organism>
<dbReference type="SUPFAM" id="SSF52091">
    <property type="entry name" value="SpoIIaa-like"/>
    <property type="match status" value="1"/>
</dbReference>
<evidence type="ECO:0000313" key="3">
    <source>
        <dbReference type="Proteomes" id="UP001259492"/>
    </source>
</evidence>
<sequence>MALTIKEINGEFLVEGAINASTVKYFQNHCEILMQAFGDLTLNIEKITQIDKNGLLALRALYDNALNYNRGFYIVGVGCKEIYDEFRFTVEAA</sequence>
<accession>A0ABU2YLF7</accession>
<dbReference type="InterPro" id="IPR002645">
    <property type="entry name" value="STAS_dom"/>
</dbReference>
<proteinExistence type="predicted"/>
<dbReference type="PROSITE" id="PS50801">
    <property type="entry name" value="STAS"/>
    <property type="match status" value="1"/>
</dbReference>
<evidence type="ECO:0000259" key="1">
    <source>
        <dbReference type="PROSITE" id="PS50801"/>
    </source>
</evidence>
<dbReference type="Proteomes" id="UP001259492">
    <property type="component" value="Unassembled WGS sequence"/>
</dbReference>
<keyword evidence="3" id="KW-1185">Reference proteome</keyword>
<dbReference type="RefSeq" id="WP_311427747.1">
    <property type="nucleotide sequence ID" value="NZ_JAVRIA010000005.1"/>
</dbReference>
<protein>
    <recommendedName>
        <fullName evidence="1">STAS domain-containing protein</fullName>
    </recommendedName>
</protein>
<evidence type="ECO:0000313" key="2">
    <source>
        <dbReference type="EMBL" id="MDT0558982.1"/>
    </source>
</evidence>
<comment type="caution">
    <text evidence="2">The sequence shown here is derived from an EMBL/GenBank/DDBJ whole genome shotgun (WGS) entry which is preliminary data.</text>
</comment>
<reference evidence="2 3" key="1">
    <citation type="submission" date="2023-09" db="EMBL/GenBank/DDBJ databases">
        <authorList>
            <person name="Rey-Velasco X."/>
        </authorList>
    </citation>
    <scope>NUCLEOTIDE SEQUENCE [LARGE SCALE GENOMIC DNA]</scope>
    <source>
        <strain evidence="2 3">W332</strain>
    </source>
</reference>
<dbReference type="InterPro" id="IPR036513">
    <property type="entry name" value="STAS_dom_sf"/>
</dbReference>
<gene>
    <name evidence="2" type="ORF">RM697_10005</name>
</gene>